<dbReference type="PANTHER" id="PTHR35864:SF1">
    <property type="entry name" value="ZINC METALLOPROTEASE YWHC-RELATED"/>
    <property type="match status" value="1"/>
</dbReference>
<keyword evidence="4" id="KW-1003">Cell membrane</keyword>
<keyword evidence="16" id="KW-1185">Reference proteome</keyword>
<evidence type="ECO:0000256" key="7">
    <source>
        <dbReference type="ARBA" id="ARBA00022723"/>
    </source>
</evidence>
<dbReference type="Pfam" id="PF02163">
    <property type="entry name" value="Peptidase_M50"/>
    <property type="match status" value="1"/>
</dbReference>
<dbReference type="InterPro" id="IPR044537">
    <property type="entry name" value="Rip2-like"/>
</dbReference>
<evidence type="ECO:0000256" key="4">
    <source>
        <dbReference type="ARBA" id="ARBA00022475"/>
    </source>
</evidence>
<dbReference type="InterPro" id="IPR052348">
    <property type="entry name" value="Metallopeptidase_M50B"/>
</dbReference>
<protein>
    <submittedName>
        <fullName evidence="15">Zn-dependent protease</fullName>
    </submittedName>
</protein>
<evidence type="ECO:0000256" key="11">
    <source>
        <dbReference type="ARBA" id="ARBA00023049"/>
    </source>
</evidence>
<keyword evidence="10 13" id="KW-1133">Transmembrane helix</keyword>
<dbReference type="InterPro" id="IPR008915">
    <property type="entry name" value="Peptidase_M50"/>
</dbReference>
<dbReference type="OrthoDB" id="9800627at2"/>
<reference evidence="15 16" key="1">
    <citation type="submission" date="2018-06" db="EMBL/GenBank/DDBJ databases">
        <title>Genomic Encyclopedia of Type Strains, Phase IV (KMG-IV): sequencing the most valuable type-strain genomes for metagenomic binning, comparative biology and taxonomic classification.</title>
        <authorList>
            <person name="Goeker M."/>
        </authorList>
    </citation>
    <scope>NUCLEOTIDE SEQUENCE [LARGE SCALE GENOMIC DNA]</scope>
    <source>
        <strain evidence="15 16">DSM 44599</strain>
    </source>
</reference>
<evidence type="ECO:0000256" key="5">
    <source>
        <dbReference type="ARBA" id="ARBA00022670"/>
    </source>
</evidence>
<dbReference type="RefSeq" id="WP_067513096.1">
    <property type="nucleotide sequence ID" value="NZ_CP107943.1"/>
</dbReference>
<name>A0A366DCV5_9NOCA</name>
<dbReference type="Proteomes" id="UP000252586">
    <property type="component" value="Unassembled WGS sequence"/>
</dbReference>
<keyword evidence="7" id="KW-0479">Metal-binding</keyword>
<evidence type="ECO:0000256" key="3">
    <source>
        <dbReference type="ARBA" id="ARBA00007931"/>
    </source>
</evidence>
<evidence type="ECO:0000256" key="13">
    <source>
        <dbReference type="SAM" id="Phobius"/>
    </source>
</evidence>
<keyword evidence="5 15" id="KW-0645">Protease</keyword>
<evidence type="ECO:0000256" key="9">
    <source>
        <dbReference type="ARBA" id="ARBA00022833"/>
    </source>
</evidence>
<feature type="transmembrane region" description="Helical" evidence="13">
    <location>
        <begin position="211"/>
        <end position="229"/>
    </location>
</feature>
<dbReference type="GO" id="GO:0005886">
    <property type="term" value="C:plasma membrane"/>
    <property type="evidence" value="ECO:0007669"/>
    <property type="project" value="UniProtKB-SubCell"/>
</dbReference>
<keyword evidence="12 13" id="KW-0472">Membrane</keyword>
<organism evidence="15 16">
    <name type="scientific">Nocardia puris</name>
    <dbReference type="NCBI Taxonomy" id="208602"/>
    <lineage>
        <taxon>Bacteria</taxon>
        <taxon>Bacillati</taxon>
        <taxon>Actinomycetota</taxon>
        <taxon>Actinomycetes</taxon>
        <taxon>Mycobacteriales</taxon>
        <taxon>Nocardiaceae</taxon>
        <taxon>Nocardia</taxon>
    </lineage>
</organism>
<proteinExistence type="inferred from homology"/>
<dbReference type="EMBL" id="QNRE01000010">
    <property type="protein sequence ID" value="RBO87887.1"/>
    <property type="molecule type" value="Genomic_DNA"/>
</dbReference>
<keyword evidence="6 13" id="KW-0812">Transmembrane</keyword>
<evidence type="ECO:0000313" key="16">
    <source>
        <dbReference type="Proteomes" id="UP000252586"/>
    </source>
</evidence>
<dbReference type="GO" id="GO:0008237">
    <property type="term" value="F:metallopeptidase activity"/>
    <property type="evidence" value="ECO:0007669"/>
    <property type="project" value="UniProtKB-KW"/>
</dbReference>
<dbReference type="CDD" id="cd06158">
    <property type="entry name" value="S2P-M50_like_1"/>
    <property type="match status" value="1"/>
</dbReference>
<evidence type="ECO:0000256" key="12">
    <source>
        <dbReference type="ARBA" id="ARBA00023136"/>
    </source>
</evidence>
<evidence type="ECO:0000256" key="6">
    <source>
        <dbReference type="ARBA" id="ARBA00022692"/>
    </source>
</evidence>
<comment type="subcellular location">
    <subcellularLocation>
        <location evidence="2">Cell membrane</location>
        <topology evidence="2">Multi-pass membrane protein</topology>
    </subcellularLocation>
</comment>
<evidence type="ECO:0000256" key="10">
    <source>
        <dbReference type="ARBA" id="ARBA00022989"/>
    </source>
</evidence>
<evidence type="ECO:0000313" key="15">
    <source>
        <dbReference type="EMBL" id="RBO87887.1"/>
    </source>
</evidence>
<dbReference type="STRING" id="1210090.GCA_001613185_05724"/>
<comment type="similarity">
    <text evidence="3">Belongs to the peptidase M50B family.</text>
</comment>
<feature type="domain" description="Peptidase M50" evidence="14">
    <location>
        <begin position="153"/>
        <end position="220"/>
    </location>
</feature>
<comment type="caution">
    <text evidence="15">The sequence shown here is derived from an EMBL/GenBank/DDBJ whole genome shotgun (WGS) entry which is preliminary data.</text>
</comment>
<keyword evidence="8" id="KW-0378">Hydrolase</keyword>
<evidence type="ECO:0000256" key="2">
    <source>
        <dbReference type="ARBA" id="ARBA00004651"/>
    </source>
</evidence>
<keyword evidence="11" id="KW-0482">Metalloprotease</keyword>
<feature type="transmembrane region" description="Helical" evidence="13">
    <location>
        <begin position="49"/>
        <end position="73"/>
    </location>
</feature>
<feature type="transmembrane region" description="Helical" evidence="13">
    <location>
        <begin position="133"/>
        <end position="153"/>
    </location>
</feature>
<evidence type="ECO:0000256" key="8">
    <source>
        <dbReference type="ARBA" id="ARBA00022801"/>
    </source>
</evidence>
<feature type="transmembrane region" description="Helical" evidence="13">
    <location>
        <begin position="165"/>
        <end position="190"/>
    </location>
</feature>
<keyword evidence="9" id="KW-0862">Zinc</keyword>
<dbReference type="GO" id="GO:0006508">
    <property type="term" value="P:proteolysis"/>
    <property type="evidence" value="ECO:0007669"/>
    <property type="project" value="UniProtKB-KW"/>
</dbReference>
<evidence type="ECO:0000256" key="1">
    <source>
        <dbReference type="ARBA" id="ARBA00001947"/>
    </source>
</evidence>
<dbReference type="AlphaFoldDB" id="A0A366DCV5"/>
<dbReference type="PANTHER" id="PTHR35864">
    <property type="entry name" value="ZINC METALLOPROTEASE MJ0611-RELATED"/>
    <property type="match status" value="1"/>
</dbReference>
<dbReference type="GO" id="GO:0046872">
    <property type="term" value="F:metal ion binding"/>
    <property type="evidence" value="ECO:0007669"/>
    <property type="project" value="UniProtKB-KW"/>
</dbReference>
<gene>
    <name evidence="15" type="ORF">DFR74_110142</name>
</gene>
<feature type="transmembrane region" description="Helical" evidence="13">
    <location>
        <begin position="20"/>
        <end position="37"/>
    </location>
</feature>
<sequence>MNYSLPQRRSGRGAVRPSPVFLLVLAVTLGGGVLAWLSDYGSTEAKVGVFVMVVAGWIVTLCLHEFAHAYMAWRAGDHEVELRGYLTLNPLKYSHPLLSIVLPVVFIALGGFGLPGGAVYVHTHSVSARMQRIISGAGPAVNAAFAVVLLVIVEIFGSQTSHAAFWYGLAFLAFLQVTAAVLNLLPIPGLDGYGILEPSLSYRTRRSLDQLKPLGMLLLFALILTPAINGPFFDFIYTVCGVFGVESSWIARGAGQVRFWL</sequence>
<comment type="cofactor">
    <cofactor evidence="1">
        <name>Zn(2+)</name>
        <dbReference type="ChEBI" id="CHEBI:29105"/>
    </cofactor>
</comment>
<feature type="transmembrane region" description="Helical" evidence="13">
    <location>
        <begin position="93"/>
        <end position="121"/>
    </location>
</feature>
<evidence type="ECO:0000259" key="14">
    <source>
        <dbReference type="Pfam" id="PF02163"/>
    </source>
</evidence>
<accession>A0A366DCV5</accession>